<evidence type="ECO:0000313" key="5">
    <source>
        <dbReference type="Proteomes" id="UP001332192"/>
    </source>
</evidence>
<gene>
    <name evidence="4" type="ORF">U7230_14720</name>
</gene>
<organism evidence="4 5">
    <name type="scientific">Carboxydichorda subterranea</name>
    <dbReference type="NCBI Taxonomy" id="3109565"/>
    <lineage>
        <taxon>Bacteria</taxon>
        <taxon>Bacillati</taxon>
        <taxon>Bacillota</taxon>
        <taxon>Limnochordia</taxon>
        <taxon>Limnochordales</taxon>
        <taxon>Geochordaceae</taxon>
        <taxon>Carboxydichorda</taxon>
    </lineage>
</organism>
<evidence type="ECO:0000313" key="4">
    <source>
        <dbReference type="EMBL" id="WRP17313.1"/>
    </source>
</evidence>
<keyword evidence="2" id="KW-0813">Transport</keyword>
<protein>
    <submittedName>
        <fullName evidence="4">Extracellular solute-binding protein</fullName>
    </submittedName>
</protein>
<dbReference type="PANTHER" id="PTHR43649">
    <property type="entry name" value="ARABINOSE-BINDING PROTEIN-RELATED"/>
    <property type="match status" value="1"/>
</dbReference>
<dbReference type="EMBL" id="CP141615">
    <property type="protein sequence ID" value="WRP17313.1"/>
    <property type="molecule type" value="Genomic_DNA"/>
</dbReference>
<dbReference type="PANTHER" id="PTHR43649:SF34">
    <property type="entry name" value="ABC TRANSPORTER PERIPLASMIC-BINDING PROTEIN YCJN-RELATED"/>
    <property type="match status" value="1"/>
</dbReference>
<dbReference type="Gene3D" id="3.40.190.10">
    <property type="entry name" value="Periplasmic binding protein-like II"/>
    <property type="match status" value="2"/>
</dbReference>
<dbReference type="Proteomes" id="UP001332192">
    <property type="component" value="Chromosome"/>
</dbReference>
<sequence>MESLRSCTRRVPAKAVVAMLGALSLLLAIGGVAAAAESWWAQAARPYRGVTITGISESTPPSKYMQQVLAPAFEKETGIKVQFEVTSWDQMYDKEIKDMEAGTGVYDFVYIEQDIVYAYLARNFLVDLTEFMKTHPKLVEPELEIGDFTSFINYYKSAESGDIFGIPFESFLKVYVYRKDLFENPQIRSEFKAKYGRDLRPAVNFKEYEQIAEFFTDYGKRHNMQLWGTTVTAGPHPAAFYEMVETIWPSWGVYNWGINTQTWRATTANGGALDSPRAKEAFRWWVSLLKYAPPEATNSTWDEVAASMAAGRAAQGWVYGENVAWIATDASRSRVVGKIGVALPPLYPGVINEAAKGEGYIGYYDGGALGIPHSSRKKEAAFLFIQWVARKAVQGDFAAAGARIVRTSTFDDPKVKAIDPKVDHYFTLMKTAGPLFAGAPPFPFHATIREVMLPYILKGISGELSPEAALDQAAKAVDAELSRLGYGK</sequence>
<accession>A0ABZ1BXJ5</accession>
<dbReference type="InterPro" id="IPR006059">
    <property type="entry name" value="SBP"/>
</dbReference>
<evidence type="ECO:0000256" key="1">
    <source>
        <dbReference type="ARBA" id="ARBA00008520"/>
    </source>
</evidence>
<evidence type="ECO:0000256" key="3">
    <source>
        <dbReference type="ARBA" id="ARBA00022729"/>
    </source>
</evidence>
<reference evidence="4 5" key="1">
    <citation type="journal article" date="2024" name="Front. Microbiol.">
        <title>Novel thermophilic genera Geochorda gen. nov. and Carboxydochorda gen. nov. from the deep terrestrial subsurface reveal the ecophysiological diversity in the class Limnochordia.</title>
        <authorList>
            <person name="Karnachuk O.V."/>
            <person name="Lukina A.P."/>
            <person name="Avakyan M.R."/>
            <person name="Kadnikov V.V."/>
            <person name="Begmatov S."/>
            <person name="Beletsky A.V."/>
            <person name="Vlasova K.G."/>
            <person name="Novikov A.A."/>
            <person name="Shcherbakova V.A."/>
            <person name="Mardanov A.V."/>
            <person name="Ravin N.V."/>
        </authorList>
    </citation>
    <scope>NUCLEOTIDE SEQUENCE [LARGE SCALE GENOMIC DNA]</scope>
    <source>
        <strain evidence="4 5">L945</strain>
    </source>
</reference>
<dbReference type="Pfam" id="PF13416">
    <property type="entry name" value="SBP_bac_8"/>
    <property type="match status" value="1"/>
</dbReference>
<proteinExistence type="inferred from homology"/>
<keyword evidence="5" id="KW-1185">Reference proteome</keyword>
<evidence type="ECO:0000256" key="2">
    <source>
        <dbReference type="ARBA" id="ARBA00022448"/>
    </source>
</evidence>
<comment type="similarity">
    <text evidence="1">Belongs to the bacterial solute-binding protein 1 family.</text>
</comment>
<name>A0ABZ1BXJ5_9FIRM</name>
<keyword evidence="3" id="KW-0732">Signal</keyword>
<dbReference type="SUPFAM" id="SSF53850">
    <property type="entry name" value="Periplasmic binding protein-like II"/>
    <property type="match status" value="1"/>
</dbReference>
<dbReference type="InterPro" id="IPR050490">
    <property type="entry name" value="Bact_solute-bd_prot1"/>
</dbReference>